<reference evidence="2" key="1">
    <citation type="journal article" date="2023" name="Nat. Plants">
        <title>Single-cell RNA sequencing provides a high-resolution roadmap for understanding the multicellular compartmentation of specialized metabolism.</title>
        <authorList>
            <person name="Sun S."/>
            <person name="Shen X."/>
            <person name="Li Y."/>
            <person name="Li Y."/>
            <person name="Wang S."/>
            <person name="Li R."/>
            <person name="Zhang H."/>
            <person name="Shen G."/>
            <person name="Guo B."/>
            <person name="Wei J."/>
            <person name="Xu J."/>
            <person name="St-Pierre B."/>
            <person name="Chen S."/>
            <person name="Sun C."/>
        </authorList>
    </citation>
    <scope>NUCLEOTIDE SEQUENCE [LARGE SCALE GENOMIC DNA]</scope>
</reference>
<sequence>MEKHWEPQFLSSELFLFSFSRAGIAFRFRFFGGIHFFIDLGEKEASTSWEARHQVSDLMRITKLTRRSWLLAQQRGALLHHRRMGGIVYGGASGFQCSASKLRTSLLADHCRPILELGCWIRDPHSRLDQHPVERRQSLEITEGFSVLASSTYTAVEAPKGEFGVFLVSNGSNRPYHRKIRAPGFAHLQGLDSLSKHYMPADVVTIIGTYDPVVVKPTSSNLAAYQDGISHVVVLINYAHHDQELFISRFLAIFLPLRDYPISLQLSYTHTTALASSTSSEAKADGVGRSFLFKCLYLRVLSIRRCESDSVLGNNPFCAHFLPYPSIPKTLQALLTLNEFHASKCRFSLLPFYCIAALVGTTALYLMHLTSSRGSPQAVRPLPHLDQLKHQQVLRYLCSLTAVRNILFNRLMIERRQEASLAVAIKDSKCTA</sequence>
<evidence type="ECO:0000313" key="1">
    <source>
        <dbReference type="EMBL" id="KAI5671039.1"/>
    </source>
</evidence>
<accession>A0ACC0BEG0</accession>
<evidence type="ECO:0000313" key="2">
    <source>
        <dbReference type="Proteomes" id="UP001060085"/>
    </source>
</evidence>
<comment type="caution">
    <text evidence="1">The sequence shown here is derived from an EMBL/GenBank/DDBJ whole genome shotgun (WGS) entry which is preliminary data.</text>
</comment>
<proteinExistence type="predicted"/>
<name>A0ACC0BEG0_CATRO</name>
<protein>
    <submittedName>
        <fullName evidence="1">Uncharacterized protein</fullName>
    </submittedName>
</protein>
<dbReference type="EMBL" id="CM044703">
    <property type="protein sequence ID" value="KAI5671039.1"/>
    <property type="molecule type" value="Genomic_DNA"/>
</dbReference>
<dbReference type="Proteomes" id="UP001060085">
    <property type="component" value="Linkage Group LG03"/>
</dbReference>
<organism evidence="1 2">
    <name type="scientific">Catharanthus roseus</name>
    <name type="common">Madagascar periwinkle</name>
    <name type="synonym">Vinca rosea</name>
    <dbReference type="NCBI Taxonomy" id="4058"/>
    <lineage>
        <taxon>Eukaryota</taxon>
        <taxon>Viridiplantae</taxon>
        <taxon>Streptophyta</taxon>
        <taxon>Embryophyta</taxon>
        <taxon>Tracheophyta</taxon>
        <taxon>Spermatophyta</taxon>
        <taxon>Magnoliopsida</taxon>
        <taxon>eudicotyledons</taxon>
        <taxon>Gunneridae</taxon>
        <taxon>Pentapetalae</taxon>
        <taxon>asterids</taxon>
        <taxon>lamiids</taxon>
        <taxon>Gentianales</taxon>
        <taxon>Apocynaceae</taxon>
        <taxon>Rauvolfioideae</taxon>
        <taxon>Vinceae</taxon>
        <taxon>Catharanthinae</taxon>
        <taxon>Catharanthus</taxon>
    </lineage>
</organism>
<keyword evidence="2" id="KW-1185">Reference proteome</keyword>
<gene>
    <name evidence="1" type="ORF">M9H77_11403</name>
</gene>